<dbReference type="GO" id="GO:0003677">
    <property type="term" value="F:DNA binding"/>
    <property type="evidence" value="ECO:0007669"/>
    <property type="project" value="UniProtKB-KW"/>
</dbReference>
<feature type="domain" description="HTH hxlR-type" evidence="4">
    <location>
        <begin position="18"/>
        <end position="123"/>
    </location>
</feature>
<dbReference type="InterPro" id="IPR036390">
    <property type="entry name" value="WH_DNA-bd_sf"/>
</dbReference>
<dbReference type="EMBL" id="QKWH01000011">
    <property type="protein sequence ID" value="PZR52233.1"/>
    <property type="molecule type" value="Genomic_DNA"/>
</dbReference>
<dbReference type="PROSITE" id="PS51118">
    <property type="entry name" value="HTH_HXLR"/>
    <property type="match status" value="1"/>
</dbReference>
<dbReference type="SUPFAM" id="SSF46785">
    <property type="entry name" value="Winged helix' DNA-binding domain"/>
    <property type="match status" value="1"/>
</dbReference>
<evidence type="ECO:0000259" key="4">
    <source>
        <dbReference type="PROSITE" id="PS51118"/>
    </source>
</evidence>
<sequence>MTQTSLETAATPDARRACDAPDTQAVVRDVLSRVGDRWSLLTIDRLADGPSRFGRLQERLPGISHRVLTVTLRQLQRDGLVSRAAYAEVPPRVEYALTDLGRAVLEPVEALIAWAQRHQEDIVAARARYDAGGR</sequence>
<dbReference type="AlphaFoldDB" id="A0A2W5WNB0"/>
<evidence type="ECO:0000256" key="3">
    <source>
        <dbReference type="ARBA" id="ARBA00023163"/>
    </source>
</evidence>
<dbReference type="InterPro" id="IPR002577">
    <property type="entry name" value="HTH_HxlR"/>
</dbReference>
<dbReference type="PANTHER" id="PTHR33204:SF39">
    <property type="entry name" value="TRANSCRIPTIONAL REGULATORY PROTEIN"/>
    <property type="match status" value="1"/>
</dbReference>
<reference evidence="5 6" key="1">
    <citation type="submission" date="2018-06" db="EMBL/GenBank/DDBJ databases">
        <title>Whole genome sequencing of a novel hydrocarbon degrading bacterial strain, PW21 isolated from oil contaminated produced water sample.</title>
        <authorList>
            <person name="Nagkirti P."/>
            <person name="Shaikh A."/>
            <person name="Gowdaman V."/>
            <person name="Engineer A.E."/>
            <person name="Dagar S."/>
            <person name="Dhakephalkar P.K."/>
        </authorList>
    </citation>
    <scope>NUCLEOTIDE SEQUENCE [LARGE SCALE GENOMIC DNA]</scope>
    <source>
        <strain evidence="5 6">PW21</strain>
    </source>
</reference>
<keyword evidence="6" id="KW-1185">Reference proteome</keyword>
<keyword evidence="2" id="KW-0238">DNA-binding</keyword>
<dbReference type="Pfam" id="PF01638">
    <property type="entry name" value="HxlR"/>
    <property type="match status" value="1"/>
</dbReference>
<keyword evidence="1" id="KW-0805">Transcription regulation</keyword>
<keyword evidence="3" id="KW-0804">Transcription</keyword>
<comment type="caution">
    <text evidence="5">The sequence shown here is derived from an EMBL/GenBank/DDBJ whole genome shotgun (WGS) entry which is preliminary data.</text>
</comment>
<protein>
    <submittedName>
        <fullName evidence="5">Transcriptional regulator</fullName>
    </submittedName>
</protein>
<name>A0A2W5WNB0_9MICO</name>
<accession>A0A2W5WNB0</accession>
<evidence type="ECO:0000256" key="2">
    <source>
        <dbReference type="ARBA" id="ARBA00023125"/>
    </source>
</evidence>
<organism evidence="5 6">
    <name type="scientific">Xylanimonas oleitrophica</name>
    <dbReference type="NCBI Taxonomy" id="2607479"/>
    <lineage>
        <taxon>Bacteria</taxon>
        <taxon>Bacillati</taxon>
        <taxon>Actinomycetota</taxon>
        <taxon>Actinomycetes</taxon>
        <taxon>Micrococcales</taxon>
        <taxon>Promicromonosporaceae</taxon>
        <taxon>Xylanimonas</taxon>
    </lineage>
</organism>
<evidence type="ECO:0000313" key="5">
    <source>
        <dbReference type="EMBL" id="PZR52233.1"/>
    </source>
</evidence>
<dbReference type="RefSeq" id="WP_111251577.1">
    <property type="nucleotide sequence ID" value="NZ_QKWH01000011.1"/>
</dbReference>
<evidence type="ECO:0000256" key="1">
    <source>
        <dbReference type="ARBA" id="ARBA00023015"/>
    </source>
</evidence>
<gene>
    <name evidence="5" type="ORF">DNL40_12395</name>
</gene>
<evidence type="ECO:0000313" key="6">
    <source>
        <dbReference type="Proteomes" id="UP000248783"/>
    </source>
</evidence>
<dbReference type="Proteomes" id="UP000248783">
    <property type="component" value="Unassembled WGS sequence"/>
</dbReference>
<proteinExistence type="predicted"/>
<dbReference type="InterPro" id="IPR036388">
    <property type="entry name" value="WH-like_DNA-bd_sf"/>
</dbReference>
<dbReference type="PANTHER" id="PTHR33204">
    <property type="entry name" value="TRANSCRIPTIONAL REGULATOR, MARR FAMILY"/>
    <property type="match status" value="1"/>
</dbReference>
<dbReference type="Gene3D" id="1.10.10.10">
    <property type="entry name" value="Winged helix-like DNA-binding domain superfamily/Winged helix DNA-binding domain"/>
    <property type="match status" value="1"/>
</dbReference>